<dbReference type="EMBL" id="JAVREU010000001">
    <property type="protein sequence ID" value="MDT0386057.1"/>
    <property type="molecule type" value="Genomic_DNA"/>
</dbReference>
<evidence type="ECO:0000313" key="3">
    <source>
        <dbReference type="Proteomes" id="UP001183586"/>
    </source>
</evidence>
<comment type="caution">
    <text evidence="2">The sequence shown here is derived from an EMBL/GenBank/DDBJ whole genome shotgun (WGS) entry which is preliminary data.</text>
</comment>
<evidence type="ECO:0000256" key="1">
    <source>
        <dbReference type="SAM" id="MobiDB-lite"/>
    </source>
</evidence>
<protein>
    <submittedName>
        <fullName evidence="2">Uncharacterized protein</fullName>
    </submittedName>
</protein>
<gene>
    <name evidence="2" type="ORF">RM641_01310</name>
</gene>
<reference evidence="3" key="1">
    <citation type="submission" date="2023-07" db="EMBL/GenBank/DDBJ databases">
        <title>30 novel species of actinomycetes from the DSMZ collection.</title>
        <authorList>
            <person name="Nouioui I."/>
        </authorList>
    </citation>
    <scope>NUCLEOTIDE SEQUENCE [LARGE SCALE GENOMIC DNA]</scope>
    <source>
        <strain evidence="3">DSM 41921</strain>
    </source>
</reference>
<dbReference type="Proteomes" id="UP001183586">
    <property type="component" value="Unassembled WGS sequence"/>
</dbReference>
<name>A0ABU2P1P5_9ACTN</name>
<accession>A0ABU2P1P5</accession>
<dbReference type="RefSeq" id="WP_311678251.1">
    <property type="nucleotide sequence ID" value="NZ_JAVREU010000001.1"/>
</dbReference>
<keyword evidence="3" id="KW-1185">Reference proteome</keyword>
<sequence length="119" mass="12622">MVNHLAVSVELCKRLMESGDCGDLAREVSVEEVAVTGPAQQPSSGSWVVESAESFNDIDTSPAGDSLGEPEQGFDSSFLSLEGVRRQRPEAVGEQSNGLNQWDVVSCSHNGEQGKPDGD</sequence>
<proteinExistence type="predicted"/>
<organism evidence="2 3">
    <name type="scientific">Streptomyces dubilierae</name>
    <dbReference type="NCBI Taxonomy" id="3075533"/>
    <lineage>
        <taxon>Bacteria</taxon>
        <taxon>Bacillati</taxon>
        <taxon>Actinomycetota</taxon>
        <taxon>Actinomycetes</taxon>
        <taxon>Kitasatosporales</taxon>
        <taxon>Streptomycetaceae</taxon>
        <taxon>Streptomyces</taxon>
    </lineage>
</organism>
<feature type="region of interest" description="Disordered" evidence="1">
    <location>
        <begin position="35"/>
        <end position="119"/>
    </location>
</feature>
<evidence type="ECO:0000313" key="2">
    <source>
        <dbReference type="EMBL" id="MDT0386057.1"/>
    </source>
</evidence>